<dbReference type="EMBL" id="FOXX01000019">
    <property type="protein sequence ID" value="SFQ86469.1"/>
    <property type="molecule type" value="Genomic_DNA"/>
</dbReference>
<reference evidence="1 2" key="1">
    <citation type="submission" date="2016-10" db="EMBL/GenBank/DDBJ databases">
        <authorList>
            <person name="Varghese N."/>
            <person name="Submissions S."/>
        </authorList>
    </citation>
    <scope>NUCLEOTIDE SEQUENCE [LARGE SCALE GENOMIC DNA]</scope>
    <source>
        <strain evidence="1 2">DSM 13796</strain>
    </source>
</reference>
<dbReference type="Proteomes" id="UP000182762">
    <property type="component" value="Unassembled WGS sequence"/>
</dbReference>
<gene>
    <name evidence="1" type="ORF">SAMN02745910_04647</name>
</gene>
<evidence type="ECO:0000313" key="1">
    <source>
        <dbReference type="EMBL" id="SFQ86469.1"/>
    </source>
</evidence>
<organism evidence="1 2">
    <name type="scientific">Priestia endophytica DSM 13796</name>
    <dbReference type="NCBI Taxonomy" id="1121089"/>
    <lineage>
        <taxon>Bacteria</taxon>
        <taxon>Bacillati</taxon>
        <taxon>Bacillota</taxon>
        <taxon>Bacilli</taxon>
        <taxon>Bacillales</taxon>
        <taxon>Bacillaceae</taxon>
        <taxon>Priestia</taxon>
    </lineage>
</organism>
<comment type="caution">
    <text evidence="1">The sequence shown here is derived from an EMBL/GenBank/DDBJ whole genome shotgun (WGS) entry which is preliminary data.</text>
</comment>
<keyword evidence="2" id="KW-1185">Reference proteome</keyword>
<accession>A0A1I6BZY4</accession>
<dbReference type="RefSeq" id="WP_061802902.1">
    <property type="nucleotide sequence ID" value="NZ_FOXX01000019.1"/>
</dbReference>
<proteinExistence type="predicted"/>
<evidence type="ECO:0000313" key="2">
    <source>
        <dbReference type="Proteomes" id="UP000182762"/>
    </source>
</evidence>
<name>A0A1I6BZY4_9BACI</name>
<sequence>MQAVFIGYDIPEALEVKWEIIMPELDKKYKRIQYEGDEVHIIAGDFTGEPDIKFIEDLVFAYNTDRQINLTLDVFELDEPSILDNDVKVLVEDIQDSSDCWETTVLGAREFLMNQWDYNDYETEEEMYRHMYEMETADYEELFERLAGIDYTMDKIEEA</sequence>
<dbReference type="GeneID" id="93713173"/>
<protein>
    <submittedName>
        <fullName evidence="1">Uncharacterized protein</fullName>
    </submittedName>
</protein>